<dbReference type="AlphaFoldDB" id="A0A1A8WBT4"/>
<gene>
    <name evidence="2" type="ORF">POVCU1_071420</name>
    <name evidence="1" type="ORF">POVCU2_0060700</name>
</gene>
<dbReference type="Proteomes" id="UP000078560">
    <property type="component" value="Unassembled WGS sequence"/>
</dbReference>
<evidence type="ECO:0000313" key="4">
    <source>
        <dbReference type="Proteomes" id="UP000078560"/>
    </source>
</evidence>
<dbReference type="InterPro" id="IPR008780">
    <property type="entry name" value="Plasmodium_Vir"/>
</dbReference>
<dbReference type="EMBL" id="FLQV01002936">
    <property type="protein sequence ID" value="SBT01966.1"/>
    <property type="molecule type" value="Genomic_DNA"/>
</dbReference>
<dbReference type="Pfam" id="PF05795">
    <property type="entry name" value="Plasmodium_Vir"/>
    <property type="match status" value="1"/>
</dbReference>
<evidence type="ECO:0000313" key="2">
    <source>
        <dbReference type="EMBL" id="SBT01966.1"/>
    </source>
</evidence>
<proteinExistence type="predicted"/>
<reference evidence="1" key="2">
    <citation type="submission" date="2016-05" db="EMBL/GenBank/DDBJ databases">
        <authorList>
            <person name="Lavstsen T."/>
            <person name="Jespersen J.S."/>
        </authorList>
    </citation>
    <scope>NUCLEOTIDE SEQUENCE [LARGE SCALE GENOMIC DNA]</scope>
</reference>
<accession>A0A1A8WBT4</accession>
<sequence>MPQDIKLSDLPSGKFHDMKTSINYDRLQNFNKNITPHEDIKLWVDEFIINTGIYLKKPHFNELIKSDKGCNDFNYLIEQIKQRIISLFDKPWESLPLTEKIKDLKENFFSNNTDLTCKKNDMYLNHSLKPLYDFCEDEIFIKSKLSEIQKSSQCEQIIADMSERKVMLKPQQEILKRQIISTRIRNISCDPAILDDMFPFFNCTPSTVPPLISGTFATVSNHSHGEESAERLRTGSSYSFGELIDTGQETIIIPESSEPSSGSSNAIGLVSLPILGVCVCSFLLYKFTTLGPKLHKDIRNKVSISINQDDESKDQMLSNTSSYEDMHSENIQYNLLYQTV</sequence>
<evidence type="ECO:0000313" key="3">
    <source>
        <dbReference type="Proteomes" id="UP000078546"/>
    </source>
</evidence>
<protein>
    <submittedName>
        <fullName evidence="1">PIR Superfamily Protein</fullName>
    </submittedName>
</protein>
<evidence type="ECO:0000313" key="1">
    <source>
        <dbReference type="EMBL" id="SBS90321.1"/>
    </source>
</evidence>
<name>A0A1A8WBT4_PLAOA</name>
<dbReference type="EMBL" id="FLQU01000923">
    <property type="protein sequence ID" value="SBS90321.1"/>
    <property type="molecule type" value="Genomic_DNA"/>
</dbReference>
<reference evidence="3 4" key="1">
    <citation type="submission" date="2016-05" db="EMBL/GenBank/DDBJ databases">
        <authorList>
            <person name="Naeem Raeece"/>
        </authorList>
    </citation>
    <scope>NUCLEOTIDE SEQUENCE [LARGE SCALE GENOMIC DNA]</scope>
</reference>
<organism evidence="1 4">
    <name type="scientific">Plasmodium ovale curtisi</name>
    <dbReference type="NCBI Taxonomy" id="864141"/>
    <lineage>
        <taxon>Eukaryota</taxon>
        <taxon>Sar</taxon>
        <taxon>Alveolata</taxon>
        <taxon>Apicomplexa</taxon>
        <taxon>Aconoidasida</taxon>
        <taxon>Haemosporida</taxon>
        <taxon>Plasmodiidae</taxon>
        <taxon>Plasmodium</taxon>
        <taxon>Plasmodium (Plasmodium)</taxon>
    </lineage>
</organism>
<dbReference type="Proteomes" id="UP000078546">
    <property type="component" value="Unassembled WGS sequence"/>
</dbReference>